<dbReference type="Pfam" id="PF04985">
    <property type="entry name" value="Phage_tube"/>
    <property type="match status" value="1"/>
</dbReference>
<gene>
    <name evidence="1" type="ORF">GTW51_19115</name>
</gene>
<dbReference type="RefSeq" id="WP_163045658.1">
    <property type="nucleotide sequence ID" value="NZ_JAAAMJ010000020.1"/>
</dbReference>
<dbReference type="Proteomes" id="UP000476332">
    <property type="component" value="Unassembled WGS sequence"/>
</dbReference>
<comment type="caution">
    <text evidence="1">The sequence shown here is derived from an EMBL/GenBank/DDBJ whole genome shotgun (WGS) entry which is preliminary data.</text>
</comment>
<dbReference type="AlphaFoldDB" id="A0A6L9MLT2"/>
<sequence length="172" mass="18987">MAQQPLLMLTAVDIRRATETGTSRATTIATLTIPPVNFVTSEHSPGGGVGAVNFTQPRIEALEPTFSAKGIDREVFRGMGVVDRWTFAAAYRDKKTNRDIPARGIIEGAVTSWEPDESDPAEMQGSNYAFNEVTHFEFVLDGEELIYFDFWERVIRRNGDDLFAGVRSALGA</sequence>
<organism evidence="1 2">
    <name type="scientific">Aurantimonas aggregata</name>
    <dbReference type="NCBI Taxonomy" id="2047720"/>
    <lineage>
        <taxon>Bacteria</taxon>
        <taxon>Pseudomonadati</taxon>
        <taxon>Pseudomonadota</taxon>
        <taxon>Alphaproteobacteria</taxon>
        <taxon>Hyphomicrobiales</taxon>
        <taxon>Aurantimonadaceae</taxon>
        <taxon>Aurantimonas</taxon>
    </lineage>
</organism>
<evidence type="ECO:0000313" key="2">
    <source>
        <dbReference type="Proteomes" id="UP000476332"/>
    </source>
</evidence>
<evidence type="ECO:0008006" key="3">
    <source>
        <dbReference type="Google" id="ProtNLM"/>
    </source>
</evidence>
<keyword evidence="2" id="KW-1185">Reference proteome</keyword>
<protein>
    <recommendedName>
        <fullName evidence="3">Phage tail protein</fullName>
    </recommendedName>
</protein>
<evidence type="ECO:0000313" key="1">
    <source>
        <dbReference type="EMBL" id="NDV88809.1"/>
    </source>
</evidence>
<reference evidence="1 2" key="1">
    <citation type="submission" date="2020-01" db="EMBL/GenBank/DDBJ databases">
        <title>Genomes of bacteria type strains.</title>
        <authorList>
            <person name="Chen J."/>
            <person name="Zhu S."/>
            <person name="Chen J."/>
        </authorList>
    </citation>
    <scope>NUCLEOTIDE SEQUENCE [LARGE SCALE GENOMIC DNA]</scope>
    <source>
        <strain evidence="1 2">KCTC 52919</strain>
    </source>
</reference>
<name>A0A6L9MLT2_9HYPH</name>
<accession>A0A6L9MLT2</accession>
<dbReference type="EMBL" id="JAAAMJ010000020">
    <property type="protein sequence ID" value="NDV88809.1"/>
    <property type="molecule type" value="Genomic_DNA"/>
</dbReference>
<proteinExistence type="predicted"/>
<dbReference type="InterPro" id="IPR006498">
    <property type="entry name" value="Tail_tube"/>
</dbReference>